<protein>
    <submittedName>
        <fullName evidence="1">Uncharacterized protein</fullName>
    </submittedName>
</protein>
<comment type="caution">
    <text evidence="1">The sequence shown here is derived from an EMBL/GenBank/DDBJ whole genome shotgun (WGS) entry which is preliminary data.</text>
</comment>
<dbReference type="Proteomes" id="UP000784294">
    <property type="component" value="Unassembled WGS sequence"/>
</dbReference>
<accession>A0A448XA52</accession>
<reference evidence="1" key="1">
    <citation type="submission" date="2018-11" db="EMBL/GenBank/DDBJ databases">
        <authorList>
            <consortium name="Pathogen Informatics"/>
        </authorList>
    </citation>
    <scope>NUCLEOTIDE SEQUENCE</scope>
</reference>
<evidence type="ECO:0000313" key="1">
    <source>
        <dbReference type="EMBL" id="VEL32107.1"/>
    </source>
</evidence>
<organism evidence="1 2">
    <name type="scientific">Protopolystoma xenopodis</name>
    <dbReference type="NCBI Taxonomy" id="117903"/>
    <lineage>
        <taxon>Eukaryota</taxon>
        <taxon>Metazoa</taxon>
        <taxon>Spiralia</taxon>
        <taxon>Lophotrochozoa</taxon>
        <taxon>Platyhelminthes</taxon>
        <taxon>Monogenea</taxon>
        <taxon>Polyopisthocotylea</taxon>
        <taxon>Polystomatidea</taxon>
        <taxon>Polystomatidae</taxon>
        <taxon>Protopolystoma</taxon>
    </lineage>
</organism>
<dbReference type="EMBL" id="CAAALY010130298">
    <property type="protein sequence ID" value="VEL32107.1"/>
    <property type="molecule type" value="Genomic_DNA"/>
</dbReference>
<name>A0A448XA52_9PLAT</name>
<proteinExistence type="predicted"/>
<gene>
    <name evidence="1" type="ORF">PXEA_LOCUS25547</name>
</gene>
<keyword evidence="2" id="KW-1185">Reference proteome</keyword>
<evidence type="ECO:0000313" key="2">
    <source>
        <dbReference type="Proteomes" id="UP000784294"/>
    </source>
</evidence>
<sequence>MTHRVLMRWCQDHMEKATTASGDVPSMGVVMLCLHTQSANLSAISLLHWLTVSVLREGSTPFLYPTPRLLPRGNPINGAVEASSSGSVWKLSRLLKSA</sequence>
<dbReference type="AlphaFoldDB" id="A0A448XA52"/>